<name>A0ABQ6M222_9GAMM</name>
<dbReference type="PANTHER" id="PTHR38605:SF1">
    <property type="entry name" value="ATPASE"/>
    <property type="match status" value="1"/>
</dbReference>
<protein>
    <submittedName>
        <fullName evidence="1">YcjX family protein</fullName>
    </submittedName>
</protein>
<gene>
    <name evidence="1" type="ORF">MNKW57_26530</name>
</gene>
<comment type="caution">
    <text evidence="1">The sequence shown here is derived from an EMBL/GenBank/DDBJ whole genome shotgun (WGS) entry which is preliminary data.</text>
</comment>
<dbReference type="InterPro" id="IPR027417">
    <property type="entry name" value="P-loop_NTPase"/>
</dbReference>
<keyword evidence="2" id="KW-1185">Reference proteome</keyword>
<accession>A0ABQ6M222</accession>
<proteinExistence type="predicted"/>
<evidence type="ECO:0000313" key="2">
    <source>
        <dbReference type="Proteomes" id="UP001224392"/>
    </source>
</evidence>
<dbReference type="Gene3D" id="3.40.50.300">
    <property type="entry name" value="P-loop containing nucleotide triphosphate hydrolases"/>
    <property type="match status" value="1"/>
</dbReference>
<dbReference type="InterPro" id="IPR007413">
    <property type="entry name" value="YcjX-like"/>
</dbReference>
<dbReference type="SUPFAM" id="SSF52540">
    <property type="entry name" value="P-loop containing nucleoside triphosphate hydrolases"/>
    <property type="match status" value="1"/>
</dbReference>
<organism evidence="1 2">
    <name type="scientific">Biformimicrobium ophioploci</name>
    <dbReference type="NCBI Taxonomy" id="3036711"/>
    <lineage>
        <taxon>Bacteria</taxon>
        <taxon>Pseudomonadati</taxon>
        <taxon>Pseudomonadota</taxon>
        <taxon>Gammaproteobacteria</taxon>
        <taxon>Cellvibrionales</taxon>
        <taxon>Microbulbiferaceae</taxon>
        <taxon>Biformimicrobium</taxon>
    </lineage>
</organism>
<dbReference type="PANTHER" id="PTHR38605">
    <property type="entry name" value="ATPASE-RELATED"/>
    <property type="match status" value="1"/>
</dbReference>
<dbReference type="Proteomes" id="UP001224392">
    <property type="component" value="Unassembled WGS sequence"/>
</dbReference>
<dbReference type="Pfam" id="PF04317">
    <property type="entry name" value="DUF463"/>
    <property type="match status" value="1"/>
</dbReference>
<dbReference type="EMBL" id="BSYJ01000006">
    <property type="protein sequence ID" value="GMG88332.1"/>
    <property type="molecule type" value="Genomic_DNA"/>
</dbReference>
<sequence length="482" mass="53705">MHWQSIEMGKTSDRIRALRKSLQRELKDGAEKATWAMERVLDRRVCIGVTGLSGSGKTTLVTSILHQLHNPEVAQLPGFSPALSGGLLGTDILPLLDSGLPPFPFDASIQALSAEPPNWPESTKEESAVEMHLHIKRPRAWRNKMHLAVELRDYPGEWLMDIPLLSMDFQHWCRQQNELLHEEPRKGLAGDLLQELGALDPSADCDPVALAQLAERYRVFLQQCREQARLSYLQPGQVLMPPAGSDEIPALFPLPALAANFAEEAPRPGSWHAVMQAAYNDYCRDHVTPFVERQFRHIDRQLILVDLIGTLYAGEAAVRDMRMAFRHIANAFEYGKGNFLTKLFRPRIEKLIFAATKSDQVLAADHDALRQLLGQQLRQAFNSARISGLPLYCEAISAVRSSSEIVRGGRRILAGFDMQGRHLGFENAEILPDLPASGGWQHYRDAAPPKLRPPTGLSAHAEIPHIRVDVLLNLLLGDKTGG</sequence>
<reference evidence="1 2" key="1">
    <citation type="submission" date="2023-04" db="EMBL/GenBank/DDBJ databases">
        <title>Marinobulbifer ophiurae gen. nov., sp. Nov., isolate from tissue of brittle star Ophioplocus japonicus.</title>
        <authorList>
            <person name="Kawano K."/>
            <person name="Sawayama S."/>
            <person name="Nakagawa S."/>
        </authorList>
    </citation>
    <scope>NUCLEOTIDE SEQUENCE [LARGE SCALE GENOMIC DNA]</scope>
    <source>
        <strain evidence="1 2">NKW57</strain>
    </source>
</reference>
<dbReference type="PIRSF" id="PIRSF019381">
    <property type="entry name" value="YcjX"/>
    <property type="match status" value="1"/>
</dbReference>
<evidence type="ECO:0000313" key="1">
    <source>
        <dbReference type="EMBL" id="GMG88332.1"/>
    </source>
</evidence>